<keyword evidence="1" id="KW-0863">Zinc-finger</keyword>
<dbReference type="InterPro" id="IPR054722">
    <property type="entry name" value="PolX-like_BBD"/>
</dbReference>
<evidence type="ECO:0000313" key="5">
    <source>
        <dbReference type="Proteomes" id="UP001168877"/>
    </source>
</evidence>
<proteinExistence type="predicted"/>
<sequence>MNQEFVRLDRFDGSNFTRWQDKLKFLLTALKIFYILDPDLQPLPERIDKDCEEVKAARKKRQEDELICHGHILNALSDILNDLYTNTKSAKEIWNALHYKYKDEEEGTKKFLISKYFDFKFFDEKPLLPQIHELQIIVNNLSAVKIELPEPFQVGAIIAKLPPSWIGYKKRIFHKREDYSLEEIQKHLRIEEETRSRDKTIKEFNTGKVNAVNKPTNPRGNNQKGKFGNNQKKGNYGNSLGPTQDKGKFKNNKKGACFVCGKFGHYARDCRFIKKQNEEAKINATEEEIIIAVSEICVVQGKVQGWWYDTCATVHVFYDKSLFKTFEEVSNEQEIQMGNKGHSKVLSKGNIELFFTSGRKITLANVLYVPDMNRNLVNGDLLGKPGIKSVYIRRGMGRVWGRTLQQGIPALGPASLNEGTGTGTGTGIGMGMVLRGGDGDGKPFPEPDPDPDPDPDPPRCHPY</sequence>
<protein>
    <recommendedName>
        <fullName evidence="3">CCHC-type domain-containing protein</fullName>
    </recommendedName>
</protein>
<organism evidence="4 5">
    <name type="scientific">Acer saccharum</name>
    <name type="common">Sugar maple</name>
    <dbReference type="NCBI Taxonomy" id="4024"/>
    <lineage>
        <taxon>Eukaryota</taxon>
        <taxon>Viridiplantae</taxon>
        <taxon>Streptophyta</taxon>
        <taxon>Embryophyta</taxon>
        <taxon>Tracheophyta</taxon>
        <taxon>Spermatophyta</taxon>
        <taxon>Magnoliopsida</taxon>
        <taxon>eudicotyledons</taxon>
        <taxon>Gunneridae</taxon>
        <taxon>Pentapetalae</taxon>
        <taxon>rosids</taxon>
        <taxon>malvids</taxon>
        <taxon>Sapindales</taxon>
        <taxon>Sapindaceae</taxon>
        <taxon>Hippocastanoideae</taxon>
        <taxon>Acereae</taxon>
        <taxon>Acer</taxon>
    </lineage>
</organism>
<dbReference type="PROSITE" id="PS50158">
    <property type="entry name" value="ZF_CCHC"/>
    <property type="match status" value="1"/>
</dbReference>
<feature type="compositionally biased region" description="Low complexity" evidence="2">
    <location>
        <begin position="220"/>
        <end position="238"/>
    </location>
</feature>
<evidence type="ECO:0000313" key="4">
    <source>
        <dbReference type="EMBL" id="KAK0570430.1"/>
    </source>
</evidence>
<dbReference type="AlphaFoldDB" id="A0AA39V627"/>
<evidence type="ECO:0000256" key="2">
    <source>
        <dbReference type="SAM" id="MobiDB-lite"/>
    </source>
</evidence>
<dbReference type="EMBL" id="JAUESC010000388">
    <property type="protein sequence ID" value="KAK0570430.1"/>
    <property type="molecule type" value="Genomic_DNA"/>
</dbReference>
<dbReference type="GO" id="GO:0003676">
    <property type="term" value="F:nucleic acid binding"/>
    <property type="evidence" value="ECO:0007669"/>
    <property type="project" value="InterPro"/>
</dbReference>
<dbReference type="Pfam" id="PF22936">
    <property type="entry name" value="Pol_BBD"/>
    <property type="match status" value="1"/>
</dbReference>
<feature type="domain" description="CCHC-type" evidence="3">
    <location>
        <begin position="257"/>
        <end position="271"/>
    </location>
</feature>
<keyword evidence="1" id="KW-0862">Zinc</keyword>
<evidence type="ECO:0000256" key="1">
    <source>
        <dbReference type="PROSITE-ProRule" id="PRU00047"/>
    </source>
</evidence>
<name>A0AA39V627_ACESA</name>
<comment type="caution">
    <text evidence="4">The sequence shown here is derived from an EMBL/GenBank/DDBJ whole genome shotgun (WGS) entry which is preliminary data.</text>
</comment>
<dbReference type="PANTHER" id="PTHR47592:SF31">
    <property type="entry name" value="ZINC FINGER, CCHC-TYPE-RELATED"/>
    <property type="match status" value="1"/>
</dbReference>
<accession>A0AA39V627</accession>
<dbReference type="Proteomes" id="UP001168877">
    <property type="component" value="Unassembled WGS sequence"/>
</dbReference>
<evidence type="ECO:0000259" key="3">
    <source>
        <dbReference type="PROSITE" id="PS50158"/>
    </source>
</evidence>
<dbReference type="Pfam" id="PF14223">
    <property type="entry name" value="Retrotran_gag_2"/>
    <property type="match status" value="1"/>
</dbReference>
<keyword evidence="1" id="KW-0479">Metal-binding</keyword>
<dbReference type="SMART" id="SM00343">
    <property type="entry name" value="ZnF_C2HC"/>
    <property type="match status" value="1"/>
</dbReference>
<dbReference type="PANTHER" id="PTHR47592">
    <property type="entry name" value="PBF68 PROTEIN"/>
    <property type="match status" value="1"/>
</dbReference>
<dbReference type="InterPro" id="IPR001878">
    <property type="entry name" value="Znf_CCHC"/>
</dbReference>
<reference evidence="4" key="2">
    <citation type="submission" date="2023-06" db="EMBL/GenBank/DDBJ databases">
        <authorList>
            <person name="Swenson N.G."/>
            <person name="Wegrzyn J.L."/>
            <person name="Mcevoy S.L."/>
        </authorList>
    </citation>
    <scope>NUCLEOTIDE SEQUENCE</scope>
    <source>
        <strain evidence="4">NS2018</strain>
        <tissue evidence="4">Leaf</tissue>
    </source>
</reference>
<keyword evidence="5" id="KW-1185">Reference proteome</keyword>
<dbReference type="Gene3D" id="4.10.60.10">
    <property type="entry name" value="Zinc finger, CCHC-type"/>
    <property type="match status" value="1"/>
</dbReference>
<dbReference type="GO" id="GO:0008270">
    <property type="term" value="F:zinc ion binding"/>
    <property type="evidence" value="ECO:0007669"/>
    <property type="project" value="UniProtKB-KW"/>
</dbReference>
<dbReference type="Pfam" id="PF00098">
    <property type="entry name" value="zf-CCHC"/>
    <property type="match status" value="1"/>
</dbReference>
<reference evidence="4" key="1">
    <citation type="journal article" date="2022" name="Plant J.">
        <title>Strategies of tolerance reflected in two North American maple genomes.</title>
        <authorList>
            <person name="McEvoy S.L."/>
            <person name="Sezen U.U."/>
            <person name="Trouern-Trend A."/>
            <person name="McMahon S.M."/>
            <person name="Schaberg P.G."/>
            <person name="Yang J."/>
            <person name="Wegrzyn J.L."/>
            <person name="Swenson N.G."/>
        </authorList>
    </citation>
    <scope>NUCLEOTIDE SEQUENCE</scope>
    <source>
        <strain evidence="4">NS2018</strain>
    </source>
</reference>
<feature type="region of interest" description="Disordered" evidence="2">
    <location>
        <begin position="431"/>
        <end position="463"/>
    </location>
</feature>
<dbReference type="InterPro" id="IPR036875">
    <property type="entry name" value="Znf_CCHC_sf"/>
</dbReference>
<dbReference type="SUPFAM" id="SSF57756">
    <property type="entry name" value="Retrovirus zinc finger-like domains"/>
    <property type="match status" value="1"/>
</dbReference>
<feature type="region of interest" description="Disordered" evidence="2">
    <location>
        <begin position="199"/>
        <end position="247"/>
    </location>
</feature>
<gene>
    <name evidence="4" type="ORF">LWI29_001000</name>
</gene>